<proteinExistence type="predicted"/>
<reference evidence="1" key="1">
    <citation type="submission" date="2018-05" db="EMBL/GenBank/DDBJ databases">
        <authorList>
            <person name="Lanie J.A."/>
            <person name="Ng W.-L."/>
            <person name="Kazmierczak K.M."/>
            <person name="Andrzejewski T.M."/>
            <person name="Davidsen T.M."/>
            <person name="Wayne K.J."/>
            <person name="Tettelin H."/>
            <person name="Glass J.I."/>
            <person name="Rusch D."/>
            <person name="Podicherti R."/>
            <person name="Tsui H.-C.T."/>
            <person name="Winkler M.E."/>
        </authorList>
    </citation>
    <scope>NUCLEOTIDE SEQUENCE</scope>
</reference>
<feature type="non-terminal residue" evidence="1">
    <location>
        <position position="115"/>
    </location>
</feature>
<evidence type="ECO:0000313" key="1">
    <source>
        <dbReference type="EMBL" id="SVD95617.1"/>
    </source>
</evidence>
<sequence>MPGFTQIPNDWVFDDSLWTSEKFTKGMALIDLYRLAQYHPGVIQKRGIIIQLESGQIGWSQAELSKRWKRSIGWVRRLLKYLKKAGHIELQKTNVSTTITLLHRINNDIANKHAN</sequence>
<accession>A0A382ZJ71</accession>
<dbReference type="AlphaFoldDB" id="A0A382ZJ71"/>
<organism evidence="1">
    <name type="scientific">marine metagenome</name>
    <dbReference type="NCBI Taxonomy" id="408172"/>
    <lineage>
        <taxon>unclassified sequences</taxon>
        <taxon>metagenomes</taxon>
        <taxon>ecological metagenomes</taxon>
    </lineage>
</organism>
<name>A0A382ZJ71_9ZZZZ</name>
<gene>
    <name evidence="1" type="ORF">METZ01_LOCUS448471</name>
</gene>
<dbReference type="EMBL" id="UINC01184415">
    <property type="protein sequence ID" value="SVD95617.1"/>
    <property type="molecule type" value="Genomic_DNA"/>
</dbReference>
<protein>
    <submittedName>
        <fullName evidence="1">Uncharacterized protein</fullName>
    </submittedName>
</protein>